<proteinExistence type="predicted"/>
<dbReference type="InterPro" id="IPR000757">
    <property type="entry name" value="Beta-glucanase-like"/>
</dbReference>
<dbReference type="Pfam" id="PF26113">
    <property type="entry name" value="GH16_XgeA"/>
    <property type="match status" value="1"/>
</dbReference>
<dbReference type="PANTHER" id="PTHR10963:SF24">
    <property type="entry name" value="GLYCOSIDASE C21B10.07-RELATED"/>
    <property type="match status" value="1"/>
</dbReference>
<keyword evidence="5" id="KW-1185">Reference proteome</keyword>
<feature type="region of interest" description="Disordered" evidence="1">
    <location>
        <begin position="181"/>
        <end position="211"/>
    </location>
</feature>
<dbReference type="AlphaFoldDB" id="A0A0D6EI94"/>
<evidence type="ECO:0000313" key="5">
    <source>
        <dbReference type="Proteomes" id="UP000243876"/>
    </source>
</evidence>
<dbReference type="GO" id="GO:0004553">
    <property type="term" value="F:hydrolase activity, hydrolyzing O-glycosyl compounds"/>
    <property type="evidence" value="ECO:0007669"/>
    <property type="project" value="InterPro"/>
</dbReference>
<dbReference type="Gene3D" id="2.60.120.200">
    <property type="match status" value="1"/>
</dbReference>
<sequence>MPTSQFVCSLLLLATTFLGPTSASAVSLAERRLSSRATISCAVTADCSKVGYTLPKNSHYYCPKTRVCSWACNTGYTASSSICVKSIPSSSTKAAIVATSVKTTTATKTTTTTKKATTTTTKKTPTTAKKATTTTKSTTTKKATTTTKSTTTKKATTTTKSTTTKPAATSSSGIWSMVTFAPTTTSPASPSSSSTPTASSTTAAPTAPAATPSLYRTYSGSSFFSGWFWMNQTDPTHGSVSYIDQADSMTQNLTYISSSGTAIISIDRVSRLAAGTPRNSVRLSTNDVYNAGSLIIADFKHVPVGCGTWPAFWAFNNPWPQMGEIDIYEGINSRTFNQYTLHTAAGCVRNTATPMTGDTQWASADCYAYSGSSGCTVFDYDPTSYGAGFNAAGGGVFALQFAETGISIWRWPRSSIPSDVKNGAPRPKTWGTPVAAWDGSTTCGDWAGIDSVFQASDLSGACYPKYANCAAANMDPAAFAQAYFEVNYIKGTPPSPFLPWHIALNGTRPQ</sequence>
<feature type="region of interest" description="Disordered" evidence="1">
    <location>
        <begin position="112"/>
        <end position="169"/>
    </location>
</feature>
<name>A0A0D6EI94_SPOSA</name>
<evidence type="ECO:0000313" key="4">
    <source>
        <dbReference type="EMBL" id="CEQ39518.1"/>
    </source>
</evidence>
<dbReference type="PROSITE" id="PS51762">
    <property type="entry name" value="GH16_2"/>
    <property type="match status" value="1"/>
</dbReference>
<dbReference type="EMBL" id="CENE01000003">
    <property type="protein sequence ID" value="CEQ39518.1"/>
    <property type="molecule type" value="Genomic_DNA"/>
</dbReference>
<dbReference type="Proteomes" id="UP000243876">
    <property type="component" value="Unassembled WGS sequence"/>
</dbReference>
<protein>
    <submittedName>
        <fullName evidence="4">SPOSA6832_01060-mRNA-1:cds</fullName>
    </submittedName>
</protein>
<evidence type="ECO:0000259" key="3">
    <source>
        <dbReference type="PROSITE" id="PS51762"/>
    </source>
</evidence>
<keyword evidence="2" id="KW-0732">Signal</keyword>
<dbReference type="PANTHER" id="PTHR10963">
    <property type="entry name" value="GLYCOSYL HYDROLASE-RELATED"/>
    <property type="match status" value="1"/>
</dbReference>
<evidence type="ECO:0000256" key="2">
    <source>
        <dbReference type="SAM" id="SignalP"/>
    </source>
</evidence>
<reference evidence="5" key="1">
    <citation type="submission" date="2015-02" db="EMBL/GenBank/DDBJ databases">
        <authorList>
            <person name="Gon?alves P."/>
        </authorList>
    </citation>
    <scope>NUCLEOTIDE SEQUENCE [LARGE SCALE GENOMIC DNA]</scope>
</reference>
<organism evidence="4 5">
    <name type="scientific">Sporidiobolus salmonicolor</name>
    <name type="common">Yeast-like fungus</name>
    <name type="synonym">Sporobolomyces salmonicolor</name>
    <dbReference type="NCBI Taxonomy" id="5005"/>
    <lineage>
        <taxon>Eukaryota</taxon>
        <taxon>Fungi</taxon>
        <taxon>Dikarya</taxon>
        <taxon>Basidiomycota</taxon>
        <taxon>Pucciniomycotina</taxon>
        <taxon>Microbotryomycetes</taxon>
        <taxon>Sporidiobolales</taxon>
        <taxon>Sporidiobolaceae</taxon>
        <taxon>Sporobolomyces</taxon>
    </lineage>
</organism>
<evidence type="ECO:0000256" key="1">
    <source>
        <dbReference type="SAM" id="MobiDB-lite"/>
    </source>
</evidence>
<feature type="domain" description="GH16" evidence="3">
    <location>
        <begin position="200"/>
        <end position="455"/>
    </location>
</feature>
<dbReference type="GO" id="GO:0009251">
    <property type="term" value="P:glucan catabolic process"/>
    <property type="evidence" value="ECO:0007669"/>
    <property type="project" value="TreeGrafter"/>
</dbReference>
<dbReference type="OrthoDB" id="192832at2759"/>
<dbReference type="InterPro" id="IPR050546">
    <property type="entry name" value="Glycosyl_Hydrlase_16"/>
</dbReference>
<dbReference type="InterPro" id="IPR013320">
    <property type="entry name" value="ConA-like_dom_sf"/>
</dbReference>
<feature type="signal peptide" evidence="2">
    <location>
        <begin position="1"/>
        <end position="23"/>
    </location>
</feature>
<gene>
    <name evidence="4" type="primary">SPOSA6832_01060</name>
</gene>
<feature type="chain" id="PRO_5002303339" evidence="2">
    <location>
        <begin position="24"/>
        <end position="510"/>
    </location>
</feature>
<feature type="non-terminal residue" evidence="4">
    <location>
        <position position="1"/>
    </location>
</feature>
<dbReference type="SUPFAM" id="SSF49899">
    <property type="entry name" value="Concanavalin A-like lectins/glucanases"/>
    <property type="match status" value="1"/>
</dbReference>
<accession>A0A0D6EI94</accession>